<feature type="compositionally biased region" description="Basic and acidic residues" evidence="1">
    <location>
        <begin position="262"/>
        <end position="276"/>
    </location>
</feature>
<feature type="compositionally biased region" description="Basic and acidic residues" evidence="1">
    <location>
        <begin position="566"/>
        <end position="576"/>
    </location>
</feature>
<feature type="region of interest" description="Disordered" evidence="1">
    <location>
        <begin position="46"/>
        <end position="187"/>
    </location>
</feature>
<feature type="region of interest" description="Disordered" evidence="1">
    <location>
        <begin position="400"/>
        <end position="465"/>
    </location>
</feature>
<keyword evidence="3" id="KW-1185">Reference proteome</keyword>
<evidence type="ECO:0000313" key="3">
    <source>
        <dbReference type="Proteomes" id="UP001172673"/>
    </source>
</evidence>
<dbReference type="AlphaFoldDB" id="A0AA38XJ92"/>
<feature type="region of interest" description="Disordered" evidence="1">
    <location>
        <begin position="259"/>
        <end position="294"/>
    </location>
</feature>
<feature type="compositionally biased region" description="Basic and acidic residues" evidence="1">
    <location>
        <begin position="156"/>
        <end position="167"/>
    </location>
</feature>
<dbReference type="Proteomes" id="UP001172673">
    <property type="component" value="Unassembled WGS sequence"/>
</dbReference>
<name>A0AA38XJ92_9EURO</name>
<feature type="compositionally biased region" description="Polar residues" evidence="1">
    <location>
        <begin position="520"/>
        <end position="537"/>
    </location>
</feature>
<feature type="compositionally biased region" description="Low complexity" evidence="1">
    <location>
        <begin position="172"/>
        <end position="187"/>
    </location>
</feature>
<feature type="compositionally biased region" description="Basic and acidic residues" evidence="1">
    <location>
        <begin position="405"/>
        <end position="431"/>
    </location>
</feature>
<evidence type="ECO:0000313" key="2">
    <source>
        <dbReference type="EMBL" id="KAJ9614103.1"/>
    </source>
</evidence>
<evidence type="ECO:0000256" key="1">
    <source>
        <dbReference type="SAM" id="MobiDB-lite"/>
    </source>
</evidence>
<sequence>MSASLQNFRPVWSHSAASFRGLPKSPTESSAPQYYDYSESFLEEDCFSPPDDTSAANLPFNMDQTIMEDEALPERRHAQSPFGTMPGSSFRPLELPTSHNRRSSEQSKVSSHSFTGVIPPRKSSLAAKTGQPRSASRTSGSQKEFGSVAATSQEYFDGHFKDDKDNPRASTASRRAPHSLSSSSFFPNACRSSRDLTTLAARVHSPVFDEKPSISGLLEYGNPRRENKKRMAMSEIQHIRGQWQLPSFNFRPLSFGSYSSGLKERPKTSGDARQRTGPEILSPMPERPMSSQSRRHFSRILEITDNYTTDPDTPCYPVPTSSRLDVVEEHPDLQALERSLSSPSEFESKLNASVRENPWQDHAVEQASPSANGDASQITMQERSTIESLLDRYIECLGLNDSGDEDARSDLGDSNTSERSDIQPGDSRDSTTKASAVQQAPPFRGFRPTTSSSTIQHSSLASSERRQLVPRRLFASMDARLPPGAVLENIQSTSTSNLTSTTSGIHQRLSGWQTLPSTSGLITSGSARSTTKASITSGDMGDIDSDPPQTKFKIRRVSEMTVSPETESKLREDRVLSPHRRSKSDMVARQASHRRRRARILLKTKRKSQSLGQLANLDQEDKDEQVEGDAAQSEDWMTEDSQERNSQTSPVAGYAELSADSVAVQPPTMLSTDPSVLVPTSVPRRWTSMLAAMPNPVKKSFELVRKASVRTTHSHRSNTSVIEPMNSTRYSSQIPRLGPVPQLAPPEFGPPLTSSDLNLSLRFPDPPQVFRPQLRQAQSFFSDDSSTALAQKRPNTLKKRFDLHSFRSGFTKSTGMMGTRHSSTARGTATLKTSASYRVGNRESVEYQQATWEDTVPMSDFAYRKRKMLGRFKDWWKRQCMQKTLAMVRNKSGRNMGRPAWA</sequence>
<feature type="compositionally biased region" description="Polar residues" evidence="1">
    <location>
        <begin position="131"/>
        <end position="154"/>
    </location>
</feature>
<feature type="compositionally biased region" description="Polar residues" evidence="1">
    <location>
        <begin position="448"/>
        <end position="462"/>
    </location>
</feature>
<gene>
    <name evidence="2" type="ORF">H2200_002239</name>
</gene>
<accession>A0AA38XJ92</accession>
<dbReference type="EMBL" id="JAPDRK010000003">
    <property type="protein sequence ID" value="KAJ9614103.1"/>
    <property type="molecule type" value="Genomic_DNA"/>
</dbReference>
<feature type="compositionally biased region" description="Acidic residues" evidence="1">
    <location>
        <begin position="618"/>
        <end position="627"/>
    </location>
</feature>
<reference evidence="2" key="1">
    <citation type="submission" date="2022-10" db="EMBL/GenBank/DDBJ databases">
        <title>Culturing micro-colonial fungi from biological soil crusts in the Mojave desert and describing Neophaeococcomyces mojavensis, and introducing the new genera and species Taxawa tesnikishii.</title>
        <authorList>
            <person name="Kurbessoian T."/>
            <person name="Stajich J.E."/>
        </authorList>
    </citation>
    <scope>NUCLEOTIDE SEQUENCE</scope>
    <source>
        <strain evidence="2">TK_41</strain>
    </source>
</reference>
<feature type="region of interest" description="Disordered" evidence="1">
    <location>
        <begin position="520"/>
        <end position="650"/>
    </location>
</feature>
<comment type="caution">
    <text evidence="2">The sequence shown here is derived from an EMBL/GenBank/DDBJ whole genome shotgun (WGS) entry which is preliminary data.</text>
</comment>
<proteinExistence type="predicted"/>
<feature type="compositionally biased region" description="Basic residues" evidence="1">
    <location>
        <begin position="591"/>
        <end position="608"/>
    </location>
</feature>
<organism evidence="2 3">
    <name type="scientific">Cladophialophora chaetospira</name>
    <dbReference type="NCBI Taxonomy" id="386627"/>
    <lineage>
        <taxon>Eukaryota</taxon>
        <taxon>Fungi</taxon>
        <taxon>Dikarya</taxon>
        <taxon>Ascomycota</taxon>
        <taxon>Pezizomycotina</taxon>
        <taxon>Eurotiomycetes</taxon>
        <taxon>Chaetothyriomycetidae</taxon>
        <taxon>Chaetothyriales</taxon>
        <taxon>Herpotrichiellaceae</taxon>
        <taxon>Cladophialophora</taxon>
    </lineage>
</organism>
<protein>
    <submittedName>
        <fullName evidence="2">Uncharacterized protein</fullName>
    </submittedName>
</protein>